<comment type="subcellular location">
    <subcellularLocation>
        <location evidence="6">Cytoplasm</location>
    </subcellularLocation>
    <subcellularLocation>
        <location evidence="6">Cell membrane</location>
        <topology evidence="6">Peripheral membrane protein</topology>
    </subcellularLocation>
</comment>
<dbReference type="SUPFAM" id="SSF54814">
    <property type="entry name" value="Prokaryotic type KH domain (KH-domain type II)"/>
    <property type="match status" value="1"/>
</dbReference>
<dbReference type="FunFam" id="3.30.300.20:FF:000003">
    <property type="entry name" value="GTPase Era"/>
    <property type="match status" value="1"/>
</dbReference>
<dbReference type="Proteomes" id="UP000515913">
    <property type="component" value="Chromosome"/>
</dbReference>
<dbReference type="GO" id="GO:0043024">
    <property type="term" value="F:ribosomal small subunit binding"/>
    <property type="evidence" value="ECO:0007669"/>
    <property type="project" value="TreeGrafter"/>
</dbReference>
<feature type="region of interest" description="G5" evidence="7">
    <location>
        <begin position="150"/>
        <end position="152"/>
    </location>
</feature>
<dbReference type="GO" id="GO:0005829">
    <property type="term" value="C:cytosol"/>
    <property type="evidence" value="ECO:0007669"/>
    <property type="project" value="TreeGrafter"/>
</dbReference>
<keyword evidence="6" id="KW-0472">Membrane</keyword>
<feature type="region of interest" description="G3" evidence="7">
    <location>
        <begin position="57"/>
        <end position="60"/>
    </location>
</feature>
<evidence type="ECO:0000259" key="9">
    <source>
        <dbReference type="PROSITE" id="PS50823"/>
    </source>
</evidence>
<dbReference type="GO" id="GO:0070181">
    <property type="term" value="F:small ribosomal subunit rRNA binding"/>
    <property type="evidence" value="ECO:0007669"/>
    <property type="project" value="UniProtKB-UniRule"/>
</dbReference>
<dbReference type="PANTHER" id="PTHR42698">
    <property type="entry name" value="GTPASE ERA"/>
    <property type="match status" value="1"/>
</dbReference>
<dbReference type="NCBIfam" id="TIGR00231">
    <property type="entry name" value="small_GTP"/>
    <property type="match status" value="1"/>
</dbReference>
<feature type="binding site" evidence="6">
    <location>
        <begin position="10"/>
        <end position="17"/>
    </location>
    <ligand>
        <name>GTP</name>
        <dbReference type="ChEBI" id="CHEBI:37565"/>
    </ligand>
</feature>
<dbReference type="RefSeq" id="WP_176838310.1">
    <property type="nucleotide sequence ID" value="NZ_CP060637.1"/>
</dbReference>
<evidence type="ECO:0000256" key="2">
    <source>
        <dbReference type="ARBA" id="ARBA00020484"/>
    </source>
</evidence>
<dbReference type="InterPro" id="IPR030388">
    <property type="entry name" value="G_ERA_dom"/>
</dbReference>
<evidence type="ECO:0000259" key="10">
    <source>
        <dbReference type="PROSITE" id="PS51713"/>
    </source>
</evidence>
<dbReference type="AlphaFoldDB" id="A0A7G9GW81"/>
<evidence type="ECO:0000256" key="4">
    <source>
        <dbReference type="ARBA" id="ARBA00022884"/>
    </source>
</evidence>
<name>A0A7G9GW81_9FUSO</name>
<dbReference type="SUPFAM" id="SSF52540">
    <property type="entry name" value="P-loop containing nucleoside triphosphate hydrolases"/>
    <property type="match status" value="1"/>
</dbReference>
<dbReference type="GO" id="GO:0003924">
    <property type="term" value="F:GTPase activity"/>
    <property type="evidence" value="ECO:0007669"/>
    <property type="project" value="UniProtKB-UniRule"/>
</dbReference>
<dbReference type="PROSITE" id="PS50823">
    <property type="entry name" value="KH_TYPE_2"/>
    <property type="match status" value="1"/>
</dbReference>
<protein>
    <recommendedName>
        <fullName evidence="2 6">GTPase Era</fullName>
    </recommendedName>
</protein>
<feature type="domain" description="Era-type G" evidence="10">
    <location>
        <begin position="2"/>
        <end position="171"/>
    </location>
</feature>
<feature type="binding site" evidence="6">
    <location>
        <begin position="57"/>
        <end position="61"/>
    </location>
    <ligand>
        <name>GTP</name>
        <dbReference type="ChEBI" id="CHEBI:37565"/>
    </ligand>
</feature>
<keyword evidence="3 6" id="KW-0547">Nucleotide-binding</keyword>
<proteinExistence type="inferred from homology"/>
<sequence>MKAGFIAVVGRPNVGKSTLINKLVSEKVAIVSNKAGTTRDNIKGILNFNGNQYIFIDTPGIHKAKHLLGEYMTNSAIRVLKDVDVILFVLDGSQEISTGDQYVMERVNEARKTPRILVVNKIDKLNDEQLIAKRQEIEEKLGKFDAIVEIAGQYGIGLPKLLEAIDPYLEEGIKYYPDDMYTDMSVYKIITEIVREKILQKTREEIPHSVAIEILNVEKRDNGKDKFDVNIYVERDSQKGIIIGKKGSLLKEIGEEARRDIEELLGEPIYLNLWVKVKEDWRKKKPFLKELGYVEEK</sequence>
<feature type="binding site" evidence="6">
    <location>
        <begin position="120"/>
        <end position="123"/>
    </location>
    <ligand>
        <name>GTP</name>
        <dbReference type="ChEBI" id="CHEBI:37565"/>
    </ligand>
</feature>
<dbReference type="CDD" id="cd04163">
    <property type="entry name" value="Era"/>
    <property type="match status" value="1"/>
</dbReference>
<dbReference type="NCBIfam" id="NF000908">
    <property type="entry name" value="PRK00089.1"/>
    <property type="match status" value="1"/>
</dbReference>
<organism evidence="11 12">
    <name type="scientific">Fusobacterium hominis</name>
    <dbReference type="NCBI Taxonomy" id="2764326"/>
    <lineage>
        <taxon>Bacteria</taxon>
        <taxon>Fusobacteriati</taxon>
        <taxon>Fusobacteriota</taxon>
        <taxon>Fusobacteriia</taxon>
        <taxon>Fusobacteriales</taxon>
        <taxon>Fusobacteriaceae</taxon>
        <taxon>Fusobacterium</taxon>
    </lineage>
</organism>
<keyword evidence="6" id="KW-1003">Cell membrane</keyword>
<dbReference type="KEGG" id="fho:H9Q81_09115"/>
<dbReference type="CDD" id="cd22534">
    <property type="entry name" value="KH-II_Era"/>
    <property type="match status" value="1"/>
</dbReference>
<dbReference type="EMBL" id="CP060637">
    <property type="protein sequence ID" value="QNM15063.1"/>
    <property type="molecule type" value="Genomic_DNA"/>
</dbReference>
<keyword evidence="5 6" id="KW-0342">GTP-binding</keyword>
<dbReference type="InterPro" id="IPR027417">
    <property type="entry name" value="P-loop_NTPase"/>
</dbReference>
<keyword evidence="6" id="KW-0690">Ribosome biogenesis</keyword>
<feature type="region of interest" description="G1" evidence="7">
    <location>
        <begin position="10"/>
        <end position="17"/>
    </location>
</feature>
<dbReference type="Pfam" id="PF01926">
    <property type="entry name" value="MMR_HSR1"/>
    <property type="match status" value="1"/>
</dbReference>
<feature type="domain" description="KH type-2" evidence="9">
    <location>
        <begin position="202"/>
        <end position="279"/>
    </location>
</feature>
<feature type="region of interest" description="G2" evidence="7">
    <location>
        <begin position="36"/>
        <end position="40"/>
    </location>
</feature>
<dbReference type="InterPro" id="IPR005662">
    <property type="entry name" value="GTPase_Era-like"/>
</dbReference>
<dbReference type="InterPro" id="IPR009019">
    <property type="entry name" value="KH_sf_prok-type"/>
</dbReference>
<comment type="function">
    <text evidence="6">An essential GTPase that binds both GDP and GTP, with rapid nucleotide exchange. Plays a role in 16S rRNA processing and 30S ribosomal subunit biogenesis and possibly also in cell cycle regulation and energy metabolism.</text>
</comment>
<dbReference type="GO" id="GO:0005525">
    <property type="term" value="F:GTP binding"/>
    <property type="evidence" value="ECO:0007669"/>
    <property type="project" value="UniProtKB-UniRule"/>
</dbReference>
<dbReference type="Gene3D" id="3.40.50.300">
    <property type="entry name" value="P-loop containing nucleotide triphosphate hydrolases"/>
    <property type="match status" value="1"/>
</dbReference>
<keyword evidence="6" id="KW-0963">Cytoplasm</keyword>
<dbReference type="Pfam" id="PF07650">
    <property type="entry name" value="KH_2"/>
    <property type="match status" value="1"/>
</dbReference>
<dbReference type="PRINTS" id="PR00326">
    <property type="entry name" value="GTP1OBG"/>
</dbReference>
<dbReference type="InterPro" id="IPR004044">
    <property type="entry name" value="KH_dom_type_2"/>
</dbReference>
<evidence type="ECO:0000256" key="7">
    <source>
        <dbReference type="PROSITE-ProRule" id="PRU01050"/>
    </source>
</evidence>
<keyword evidence="4 6" id="KW-0694">RNA-binding</keyword>
<comment type="similarity">
    <text evidence="1 6 7 8">Belongs to the TRAFAC class TrmE-Era-EngA-EngB-Septin-like GTPase superfamily. Era GTPase family.</text>
</comment>
<dbReference type="GO" id="GO:0000028">
    <property type="term" value="P:ribosomal small subunit assembly"/>
    <property type="evidence" value="ECO:0007669"/>
    <property type="project" value="TreeGrafter"/>
</dbReference>
<keyword evidence="6" id="KW-0699">rRNA-binding</keyword>
<dbReference type="HAMAP" id="MF_00367">
    <property type="entry name" value="GTPase_Era"/>
    <property type="match status" value="1"/>
</dbReference>
<dbReference type="NCBIfam" id="TIGR00436">
    <property type="entry name" value="era"/>
    <property type="match status" value="1"/>
</dbReference>
<dbReference type="GO" id="GO:0005886">
    <property type="term" value="C:plasma membrane"/>
    <property type="evidence" value="ECO:0007669"/>
    <property type="project" value="UniProtKB-SubCell"/>
</dbReference>
<evidence type="ECO:0000256" key="1">
    <source>
        <dbReference type="ARBA" id="ARBA00007921"/>
    </source>
</evidence>
<evidence type="ECO:0000313" key="12">
    <source>
        <dbReference type="Proteomes" id="UP000515913"/>
    </source>
</evidence>
<dbReference type="PROSITE" id="PS51713">
    <property type="entry name" value="G_ERA"/>
    <property type="match status" value="1"/>
</dbReference>
<comment type="subunit">
    <text evidence="6">Monomer.</text>
</comment>
<feature type="region of interest" description="G4" evidence="7">
    <location>
        <begin position="120"/>
        <end position="123"/>
    </location>
</feature>
<evidence type="ECO:0000256" key="8">
    <source>
        <dbReference type="RuleBase" id="RU003761"/>
    </source>
</evidence>
<reference evidence="11 12" key="1">
    <citation type="submission" date="2020-08" db="EMBL/GenBank/DDBJ databases">
        <authorList>
            <person name="Liu C."/>
            <person name="Sun Q."/>
        </authorList>
    </citation>
    <scope>NUCLEOTIDE SEQUENCE [LARGE SCALE GENOMIC DNA]</scope>
    <source>
        <strain evidence="11 12">NSJ-57</strain>
    </source>
</reference>
<evidence type="ECO:0000256" key="6">
    <source>
        <dbReference type="HAMAP-Rule" id="MF_00367"/>
    </source>
</evidence>
<dbReference type="Gene3D" id="3.30.300.20">
    <property type="match status" value="1"/>
</dbReference>
<dbReference type="InterPro" id="IPR006073">
    <property type="entry name" value="GTP-bd"/>
</dbReference>
<accession>A0A7G9GW81</accession>
<evidence type="ECO:0000256" key="3">
    <source>
        <dbReference type="ARBA" id="ARBA00022741"/>
    </source>
</evidence>
<dbReference type="InterPro" id="IPR005225">
    <property type="entry name" value="Small_GTP-bd"/>
</dbReference>
<gene>
    <name evidence="6 11" type="primary">era</name>
    <name evidence="11" type="ORF">H9Q81_09115</name>
</gene>
<evidence type="ECO:0000256" key="5">
    <source>
        <dbReference type="ARBA" id="ARBA00023134"/>
    </source>
</evidence>
<dbReference type="InterPro" id="IPR015946">
    <property type="entry name" value="KH_dom-like_a/b"/>
</dbReference>
<keyword evidence="12" id="KW-1185">Reference proteome</keyword>
<evidence type="ECO:0000313" key="11">
    <source>
        <dbReference type="EMBL" id="QNM15063.1"/>
    </source>
</evidence>
<dbReference type="PANTHER" id="PTHR42698:SF1">
    <property type="entry name" value="GTPASE ERA, MITOCHONDRIAL"/>
    <property type="match status" value="1"/>
</dbReference>